<dbReference type="PANTHER" id="PTHR43649">
    <property type="entry name" value="ARABINOSE-BINDING PROTEIN-RELATED"/>
    <property type="match status" value="1"/>
</dbReference>
<proteinExistence type="predicted"/>
<reference evidence="2 3" key="1">
    <citation type="submission" date="2018-09" db="EMBL/GenBank/DDBJ databases">
        <title>Optimization and identification of Corynebacterium falsenii FN1-14 from fish paste.</title>
        <authorList>
            <person name="Daroonpunt R."/>
            <person name="Tanasupawat S."/>
        </authorList>
    </citation>
    <scope>NUCLEOTIDE SEQUENCE [LARGE SCALE GENOMIC DNA]</scope>
    <source>
        <strain evidence="2 3">FN1-14</strain>
    </source>
</reference>
<feature type="chain" id="PRO_5019519483" evidence="1">
    <location>
        <begin position="44"/>
        <end position="452"/>
    </location>
</feature>
<dbReference type="Pfam" id="PF13416">
    <property type="entry name" value="SBP_bac_8"/>
    <property type="match status" value="1"/>
</dbReference>
<organism evidence="2 3">
    <name type="scientific">Corynebacterium falsenii</name>
    <dbReference type="NCBI Taxonomy" id="108486"/>
    <lineage>
        <taxon>Bacteria</taxon>
        <taxon>Bacillati</taxon>
        <taxon>Actinomycetota</taxon>
        <taxon>Actinomycetes</taxon>
        <taxon>Mycobacteriales</taxon>
        <taxon>Corynebacteriaceae</taxon>
        <taxon>Corynebacterium</taxon>
    </lineage>
</organism>
<dbReference type="CDD" id="cd14748">
    <property type="entry name" value="PBP2_UgpB"/>
    <property type="match status" value="1"/>
</dbReference>
<evidence type="ECO:0000256" key="1">
    <source>
        <dbReference type="SAM" id="SignalP"/>
    </source>
</evidence>
<dbReference type="InterPro" id="IPR006311">
    <property type="entry name" value="TAT_signal"/>
</dbReference>
<dbReference type="Proteomes" id="UP000285278">
    <property type="component" value="Unassembled WGS sequence"/>
</dbReference>
<name>A0A418Q6J1_9CORY</name>
<keyword evidence="3" id="KW-1185">Reference proteome</keyword>
<protein>
    <submittedName>
        <fullName evidence="2">ABC transporter substrate-binding protein</fullName>
    </submittedName>
</protein>
<sequence>MSNFHPYALRSRTPFGGRVVNRRSFLALAGVTAASSVALTACAGTGSNSTQGGDGKTITWWSSHPGQSKATEQELINRFQKKFPDLKVNLVDAGKNYEECAQKFNAALSGGDLPDVVMLSDVWWFNFALNKQITPVEDVAQKAGIDTSTFVKSLYEDYNLDGKHYAMPFARSTPLFYYNKDMWQKAGLPDRGPESWPEMDEWANKLKGVIGDAKAHGWGNAVDYLSWTFEGPMWTLGGAYSDGWDMKFTSPGTIKSVEWLKSTVSKDGYASISQSIANDFSAGLYTSAIASTGDLSGILGNSKFNVGTAPLPNPNGTGGCPTGGAGLAIPSGIDDERKVNAAKFINFITNDTNTAYWSREVGYMPVRTNAANDPEEKKFLQEHPNYQTAIDQLPHTRSQDNARVFIPGADQKIGGAFESILVNGDNIESTMGRLQSDLQQAYESQIKPKLKG</sequence>
<evidence type="ECO:0000313" key="2">
    <source>
        <dbReference type="EMBL" id="RIX34430.1"/>
    </source>
</evidence>
<comment type="caution">
    <text evidence="2">The sequence shown here is derived from an EMBL/GenBank/DDBJ whole genome shotgun (WGS) entry which is preliminary data.</text>
</comment>
<dbReference type="STRING" id="1451189.CFAL_07655"/>
<feature type="signal peptide" evidence="1">
    <location>
        <begin position="1"/>
        <end position="43"/>
    </location>
</feature>
<dbReference type="SUPFAM" id="SSF53850">
    <property type="entry name" value="Periplasmic binding protein-like II"/>
    <property type="match status" value="1"/>
</dbReference>
<dbReference type="InterPro" id="IPR050490">
    <property type="entry name" value="Bact_solute-bd_prot1"/>
</dbReference>
<gene>
    <name evidence="2" type="ORF">D3M95_07685</name>
</gene>
<dbReference type="PROSITE" id="PS51318">
    <property type="entry name" value="TAT"/>
    <property type="match status" value="1"/>
</dbReference>
<evidence type="ECO:0000313" key="3">
    <source>
        <dbReference type="Proteomes" id="UP000285278"/>
    </source>
</evidence>
<dbReference type="OrthoDB" id="2510110at2"/>
<dbReference type="RefSeq" id="WP_119664941.1">
    <property type="nucleotide sequence ID" value="NZ_QXJK01000007.1"/>
</dbReference>
<accession>A0A418Q6J1</accession>
<dbReference type="Gene3D" id="3.40.190.10">
    <property type="entry name" value="Periplasmic binding protein-like II"/>
    <property type="match status" value="1"/>
</dbReference>
<dbReference type="AlphaFoldDB" id="A0A418Q6J1"/>
<dbReference type="EMBL" id="QXJK01000007">
    <property type="protein sequence ID" value="RIX34430.1"/>
    <property type="molecule type" value="Genomic_DNA"/>
</dbReference>
<keyword evidence="1" id="KW-0732">Signal</keyword>
<dbReference type="PANTHER" id="PTHR43649:SF30">
    <property type="entry name" value="ABC TRANSPORTER SUBSTRATE-BINDING PROTEIN"/>
    <property type="match status" value="1"/>
</dbReference>
<dbReference type="InterPro" id="IPR006059">
    <property type="entry name" value="SBP"/>
</dbReference>